<dbReference type="AlphaFoldDB" id="A0A420XKL2"/>
<sequence length="42" mass="4877">MHDPLLPDTTTDERDEGWGERPEPSDADDERLRREVPPHHGD</sequence>
<feature type="compositionally biased region" description="Basic and acidic residues" evidence="1">
    <location>
        <begin position="16"/>
        <end position="42"/>
    </location>
</feature>
<keyword evidence="3" id="KW-1185">Reference proteome</keyword>
<dbReference type="Proteomes" id="UP000281955">
    <property type="component" value="Unassembled WGS sequence"/>
</dbReference>
<reference evidence="2 3" key="1">
    <citation type="submission" date="2018-10" db="EMBL/GenBank/DDBJ databases">
        <title>Genomic Encyclopedia of Archaeal and Bacterial Type Strains, Phase II (KMG-II): from individual species to whole genera.</title>
        <authorList>
            <person name="Goeker M."/>
        </authorList>
    </citation>
    <scope>NUCLEOTIDE SEQUENCE [LARGE SCALE GENOMIC DNA]</scope>
    <source>
        <strain evidence="2 3">RP-AC37</strain>
    </source>
</reference>
<proteinExistence type="predicted"/>
<protein>
    <submittedName>
        <fullName evidence="2">Uncharacterized protein</fullName>
    </submittedName>
</protein>
<evidence type="ECO:0000313" key="3">
    <source>
        <dbReference type="Proteomes" id="UP000281955"/>
    </source>
</evidence>
<feature type="region of interest" description="Disordered" evidence="1">
    <location>
        <begin position="1"/>
        <end position="42"/>
    </location>
</feature>
<accession>A0A420XKL2</accession>
<comment type="caution">
    <text evidence="2">The sequence shown here is derived from an EMBL/GenBank/DDBJ whole genome shotgun (WGS) entry which is preliminary data.</text>
</comment>
<name>A0A420XKL2_9ACTN</name>
<dbReference type="InParanoid" id="A0A420XKL2"/>
<gene>
    <name evidence="2" type="ORF">CLV35_3691</name>
</gene>
<evidence type="ECO:0000256" key="1">
    <source>
        <dbReference type="SAM" id="MobiDB-lite"/>
    </source>
</evidence>
<dbReference type="RefSeq" id="WP_269203933.1">
    <property type="nucleotide sequence ID" value="NZ_RBWV01000016.1"/>
</dbReference>
<dbReference type="EMBL" id="RBWV01000016">
    <property type="protein sequence ID" value="RKS68563.1"/>
    <property type="molecule type" value="Genomic_DNA"/>
</dbReference>
<organism evidence="2 3">
    <name type="scientific">Motilibacter peucedani</name>
    <dbReference type="NCBI Taxonomy" id="598650"/>
    <lineage>
        <taxon>Bacteria</taxon>
        <taxon>Bacillati</taxon>
        <taxon>Actinomycetota</taxon>
        <taxon>Actinomycetes</taxon>
        <taxon>Motilibacterales</taxon>
        <taxon>Motilibacteraceae</taxon>
        <taxon>Motilibacter</taxon>
    </lineage>
</organism>
<evidence type="ECO:0000313" key="2">
    <source>
        <dbReference type="EMBL" id="RKS68563.1"/>
    </source>
</evidence>